<proteinExistence type="inferred from homology"/>
<dbReference type="FunFam" id="1.10.3730.10:FF:000001">
    <property type="entry name" value="Pyrroline-5-carboxylate reductase"/>
    <property type="match status" value="1"/>
</dbReference>
<protein>
    <recommendedName>
        <fullName evidence="7">Pyrroline-5-carboxylate reductase catalytic N-terminal domain-containing protein</fullName>
    </recommendedName>
</protein>
<dbReference type="PIRSF" id="PIRSF000193">
    <property type="entry name" value="Pyrrol-5-carb_rd"/>
    <property type="match status" value="1"/>
</dbReference>
<sequence length="268" mass="28358">MSTSNLAILGCGNIGSAIAKGLTKSGMTANNIILTRRKLESLTELTETGFQTSIDNANAVQNAEIILLTVLPSQLMDLLEDISPRLSENHLLISIVSGVSIAEIQEKVGKDIPIIRAMPNTAAVLCESMTCLSSLPQFSQGLKTAQTLFEKVGNTLVIDETQMASATALCACGVAFFLRAIRAASQGGIEIGFHSDEAFTIAAQTARGAATLLLDNDSHPEAEIDQVTTPMGATIAGLNEMEHQGFSSAMIKGITTSTEKVTRLFKKD</sequence>
<dbReference type="HAMAP" id="MF_01925">
    <property type="entry name" value="P5C_reductase"/>
    <property type="match status" value="1"/>
</dbReference>
<keyword evidence="3" id="KW-0560">Oxidoreductase</keyword>
<comment type="similarity">
    <text evidence="1">Belongs to the pyrroline-5-carboxylate reductase family.</text>
</comment>
<evidence type="ECO:0000313" key="6">
    <source>
        <dbReference type="EMBL" id="SUZ97813.1"/>
    </source>
</evidence>
<dbReference type="GO" id="GO:0004735">
    <property type="term" value="F:pyrroline-5-carboxylate reductase activity"/>
    <property type="evidence" value="ECO:0007669"/>
    <property type="project" value="InterPro"/>
</dbReference>
<name>A0A381S9M9_9ZZZZ</name>
<evidence type="ECO:0000259" key="5">
    <source>
        <dbReference type="Pfam" id="PF14748"/>
    </source>
</evidence>
<dbReference type="InterPro" id="IPR000304">
    <property type="entry name" value="Pyrroline-COOH_reductase"/>
</dbReference>
<evidence type="ECO:0008006" key="7">
    <source>
        <dbReference type="Google" id="ProtNLM"/>
    </source>
</evidence>
<dbReference type="SUPFAM" id="SSF48179">
    <property type="entry name" value="6-phosphogluconate dehydrogenase C-terminal domain-like"/>
    <property type="match status" value="1"/>
</dbReference>
<dbReference type="InterPro" id="IPR028939">
    <property type="entry name" value="P5C_Rdtase_cat_N"/>
</dbReference>
<feature type="domain" description="Pyrroline-5-carboxylate reductase catalytic N-terminal" evidence="4">
    <location>
        <begin position="6"/>
        <end position="97"/>
    </location>
</feature>
<dbReference type="PANTHER" id="PTHR11645">
    <property type="entry name" value="PYRROLINE-5-CARBOXYLATE REDUCTASE"/>
    <property type="match status" value="1"/>
</dbReference>
<evidence type="ECO:0000256" key="3">
    <source>
        <dbReference type="ARBA" id="ARBA00023002"/>
    </source>
</evidence>
<dbReference type="Pfam" id="PF03807">
    <property type="entry name" value="F420_oxidored"/>
    <property type="match status" value="1"/>
</dbReference>
<dbReference type="Pfam" id="PF14748">
    <property type="entry name" value="P5CR_dimer"/>
    <property type="match status" value="1"/>
</dbReference>
<evidence type="ECO:0000259" key="4">
    <source>
        <dbReference type="Pfam" id="PF03807"/>
    </source>
</evidence>
<dbReference type="Gene3D" id="3.40.50.720">
    <property type="entry name" value="NAD(P)-binding Rossmann-like Domain"/>
    <property type="match status" value="1"/>
</dbReference>
<accession>A0A381S9M9</accession>
<evidence type="ECO:0000256" key="2">
    <source>
        <dbReference type="ARBA" id="ARBA00022857"/>
    </source>
</evidence>
<dbReference type="EMBL" id="UINC01002543">
    <property type="protein sequence ID" value="SUZ97813.1"/>
    <property type="molecule type" value="Genomic_DNA"/>
</dbReference>
<dbReference type="NCBIfam" id="TIGR00112">
    <property type="entry name" value="proC"/>
    <property type="match status" value="1"/>
</dbReference>
<dbReference type="AlphaFoldDB" id="A0A381S9M9"/>
<keyword evidence="2" id="KW-0521">NADP</keyword>
<gene>
    <name evidence="6" type="ORF">METZ01_LOCUS50667</name>
</gene>
<dbReference type="InterPro" id="IPR036291">
    <property type="entry name" value="NAD(P)-bd_dom_sf"/>
</dbReference>
<dbReference type="PANTHER" id="PTHR11645:SF0">
    <property type="entry name" value="PYRROLINE-5-CARBOXYLATE REDUCTASE 3"/>
    <property type="match status" value="1"/>
</dbReference>
<organism evidence="6">
    <name type="scientific">marine metagenome</name>
    <dbReference type="NCBI Taxonomy" id="408172"/>
    <lineage>
        <taxon>unclassified sequences</taxon>
        <taxon>metagenomes</taxon>
        <taxon>ecological metagenomes</taxon>
    </lineage>
</organism>
<dbReference type="InterPro" id="IPR008927">
    <property type="entry name" value="6-PGluconate_DH-like_C_sf"/>
</dbReference>
<reference evidence="6" key="1">
    <citation type="submission" date="2018-05" db="EMBL/GenBank/DDBJ databases">
        <authorList>
            <person name="Lanie J.A."/>
            <person name="Ng W.-L."/>
            <person name="Kazmierczak K.M."/>
            <person name="Andrzejewski T.M."/>
            <person name="Davidsen T.M."/>
            <person name="Wayne K.J."/>
            <person name="Tettelin H."/>
            <person name="Glass J.I."/>
            <person name="Rusch D."/>
            <person name="Podicherti R."/>
            <person name="Tsui H.-C.T."/>
            <person name="Winkler M.E."/>
        </authorList>
    </citation>
    <scope>NUCLEOTIDE SEQUENCE</scope>
</reference>
<evidence type="ECO:0000256" key="1">
    <source>
        <dbReference type="ARBA" id="ARBA00005525"/>
    </source>
</evidence>
<dbReference type="SUPFAM" id="SSF51735">
    <property type="entry name" value="NAD(P)-binding Rossmann-fold domains"/>
    <property type="match status" value="1"/>
</dbReference>
<dbReference type="Gene3D" id="1.10.3730.10">
    <property type="entry name" value="ProC C-terminal domain-like"/>
    <property type="match status" value="1"/>
</dbReference>
<feature type="domain" description="Pyrroline-5-carboxylate reductase dimerisation" evidence="5">
    <location>
        <begin position="160"/>
        <end position="262"/>
    </location>
</feature>
<dbReference type="InterPro" id="IPR029036">
    <property type="entry name" value="P5CR_dimer"/>
</dbReference>
<dbReference type="GO" id="GO:0055129">
    <property type="term" value="P:L-proline biosynthetic process"/>
    <property type="evidence" value="ECO:0007669"/>
    <property type="project" value="TreeGrafter"/>
</dbReference>